<organism evidence="1 2">
    <name type="scientific">Euhalothece natronophila Z-M001</name>
    <dbReference type="NCBI Taxonomy" id="522448"/>
    <lineage>
        <taxon>Bacteria</taxon>
        <taxon>Bacillati</taxon>
        <taxon>Cyanobacteriota</taxon>
        <taxon>Cyanophyceae</taxon>
        <taxon>Oscillatoriophycideae</taxon>
        <taxon>Chroococcales</taxon>
        <taxon>Halothecacae</taxon>
        <taxon>Halothece cluster</taxon>
        <taxon>Euhalothece</taxon>
    </lineage>
</organism>
<reference evidence="1" key="1">
    <citation type="submission" date="2019-08" db="EMBL/GenBank/DDBJ databases">
        <title>Carotenoids and Carotenoid Binding Proteins in the Halophilic Cyanobacterium Euhalothece sp. ZM00.</title>
        <authorList>
            <person name="Cho S.M."/>
            <person name="Song J.Y."/>
            <person name="Park Y.-I."/>
        </authorList>
    </citation>
    <scope>NUCLEOTIDE SEQUENCE [LARGE SCALE GENOMIC DNA]</scope>
    <source>
        <strain evidence="1">Z-M001</strain>
    </source>
</reference>
<gene>
    <name evidence="1" type="ORF">FRE64_08690</name>
</gene>
<sequence length="62" mass="6929">MKPISVTVNDQTYHAQYEVKDGIMNVYFDYGNNSKSEALGSAKESALAKVLLTEMVIEMLKN</sequence>
<keyword evidence="2" id="KW-1185">Reference proteome</keyword>
<evidence type="ECO:0000313" key="1">
    <source>
        <dbReference type="EMBL" id="QDZ40008.1"/>
    </source>
</evidence>
<dbReference type="AlphaFoldDB" id="A0A5B8NLY2"/>
<dbReference type="EMBL" id="CP042326">
    <property type="protein sequence ID" value="QDZ40008.1"/>
    <property type="molecule type" value="Genomic_DNA"/>
</dbReference>
<dbReference type="KEGG" id="enn:FRE64_08690"/>
<dbReference type="Proteomes" id="UP000318453">
    <property type="component" value="Chromosome"/>
</dbReference>
<name>A0A5B8NLY2_9CHRO</name>
<evidence type="ECO:0000313" key="2">
    <source>
        <dbReference type="Proteomes" id="UP000318453"/>
    </source>
</evidence>
<proteinExistence type="predicted"/>
<accession>A0A5B8NLY2</accession>
<protein>
    <submittedName>
        <fullName evidence="1">Uncharacterized protein</fullName>
    </submittedName>
</protein>
<dbReference type="OrthoDB" id="9553945at2"/>